<dbReference type="HAMAP" id="MF_01477">
    <property type="entry name" value="Iojap_RsfS"/>
    <property type="match status" value="1"/>
</dbReference>
<gene>
    <name evidence="2 3" type="primary">rsfS</name>
    <name evidence="3" type="ORF">TICRE_06800</name>
</gene>
<protein>
    <recommendedName>
        <fullName evidence="2">Ribosomal silencing factor RsfS</fullName>
    </recommendedName>
</protein>
<dbReference type="PANTHER" id="PTHR21043">
    <property type="entry name" value="IOJAP SUPERFAMILY ORTHOLOG"/>
    <property type="match status" value="1"/>
</dbReference>
<dbReference type="InterPro" id="IPR004394">
    <property type="entry name" value="Iojap/RsfS/C7orf30"/>
</dbReference>
<organism evidence="3 4">
    <name type="scientific">Tissierella creatinophila DSM 6911</name>
    <dbReference type="NCBI Taxonomy" id="1123403"/>
    <lineage>
        <taxon>Bacteria</taxon>
        <taxon>Bacillati</taxon>
        <taxon>Bacillota</taxon>
        <taxon>Tissierellia</taxon>
        <taxon>Tissierellales</taxon>
        <taxon>Tissierellaceae</taxon>
        <taxon>Tissierella</taxon>
    </lineage>
</organism>
<evidence type="ECO:0000256" key="2">
    <source>
        <dbReference type="HAMAP-Rule" id="MF_01477"/>
    </source>
</evidence>
<dbReference type="Pfam" id="PF02410">
    <property type="entry name" value="RsfS"/>
    <property type="match status" value="1"/>
</dbReference>
<accession>A0A1U7M7S9</accession>
<dbReference type="Proteomes" id="UP000186112">
    <property type="component" value="Unassembled WGS sequence"/>
</dbReference>
<dbReference type="PANTHER" id="PTHR21043:SF0">
    <property type="entry name" value="MITOCHONDRIAL ASSEMBLY OF RIBOSOMAL LARGE SUBUNIT PROTEIN 1"/>
    <property type="match status" value="1"/>
</dbReference>
<reference evidence="3 4" key="1">
    <citation type="submission" date="2016-02" db="EMBL/GenBank/DDBJ databases">
        <title>Genome sequence of Tissierella creatinophila DSM 6911.</title>
        <authorList>
            <person name="Poehlein A."/>
            <person name="Daniel R."/>
        </authorList>
    </citation>
    <scope>NUCLEOTIDE SEQUENCE [LARGE SCALE GENOMIC DNA]</scope>
    <source>
        <strain evidence="3 4">DSM 6911</strain>
    </source>
</reference>
<evidence type="ECO:0000313" key="4">
    <source>
        <dbReference type="Proteomes" id="UP000186112"/>
    </source>
</evidence>
<dbReference type="GO" id="GO:0005737">
    <property type="term" value="C:cytoplasm"/>
    <property type="evidence" value="ECO:0007669"/>
    <property type="project" value="UniProtKB-SubCell"/>
</dbReference>
<name>A0A1U7M7S9_TISCR</name>
<proteinExistence type="inferred from homology"/>
<dbReference type="EMBL" id="LTDM01000009">
    <property type="protein sequence ID" value="OLS03341.1"/>
    <property type="molecule type" value="Genomic_DNA"/>
</dbReference>
<evidence type="ECO:0000313" key="3">
    <source>
        <dbReference type="EMBL" id="OLS03341.1"/>
    </source>
</evidence>
<dbReference type="SUPFAM" id="SSF81301">
    <property type="entry name" value="Nucleotidyltransferase"/>
    <property type="match status" value="1"/>
</dbReference>
<keyword evidence="4" id="KW-1185">Reference proteome</keyword>
<dbReference type="GO" id="GO:0043023">
    <property type="term" value="F:ribosomal large subunit binding"/>
    <property type="evidence" value="ECO:0007669"/>
    <property type="project" value="TreeGrafter"/>
</dbReference>
<dbReference type="GO" id="GO:0017148">
    <property type="term" value="P:negative regulation of translation"/>
    <property type="evidence" value="ECO:0007669"/>
    <property type="project" value="UniProtKB-UniRule"/>
</dbReference>
<comment type="caution">
    <text evidence="3">The sequence shown here is derived from an EMBL/GenBank/DDBJ whole genome shotgun (WGS) entry which is preliminary data.</text>
</comment>
<comment type="function">
    <text evidence="2">Functions as a ribosomal silencing factor. Interacts with ribosomal protein uL14 (rplN), blocking formation of intersubunit bridge B8. Prevents association of the 30S and 50S ribosomal subunits and the formation of functional ribosomes, thus repressing translation.</text>
</comment>
<keyword evidence="2" id="KW-0810">Translation regulation</keyword>
<comment type="subcellular location">
    <subcellularLocation>
        <location evidence="2">Cytoplasm</location>
    </subcellularLocation>
</comment>
<dbReference type="AlphaFoldDB" id="A0A1U7M7S9"/>
<keyword evidence="2" id="KW-0678">Repressor</keyword>
<comment type="subunit">
    <text evidence="2">Interacts with ribosomal protein uL14 (rplN).</text>
</comment>
<dbReference type="InterPro" id="IPR043519">
    <property type="entry name" value="NT_sf"/>
</dbReference>
<comment type="similarity">
    <text evidence="1 2">Belongs to the Iojap/RsfS family.</text>
</comment>
<dbReference type="NCBIfam" id="TIGR00090">
    <property type="entry name" value="rsfS_iojap_ybeB"/>
    <property type="match status" value="1"/>
</dbReference>
<evidence type="ECO:0000256" key="1">
    <source>
        <dbReference type="ARBA" id="ARBA00010574"/>
    </source>
</evidence>
<sequence length="114" mass="13076">MIDVQEKLEIIKKACEEKKGIDLKVLDIKDLTSIADFFVIVSANASTGAKAIADEIDDKLGEAGYEEIKKDGYQGGRWILLDLSDIIVHIFHKEERDYYNLERLWTENLETKED</sequence>
<dbReference type="GO" id="GO:0090071">
    <property type="term" value="P:negative regulation of ribosome biogenesis"/>
    <property type="evidence" value="ECO:0007669"/>
    <property type="project" value="UniProtKB-UniRule"/>
</dbReference>
<keyword evidence="2" id="KW-0963">Cytoplasm</keyword>
<dbReference type="GO" id="GO:0042256">
    <property type="term" value="P:cytosolic ribosome assembly"/>
    <property type="evidence" value="ECO:0007669"/>
    <property type="project" value="UniProtKB-UniRule"/>
</dbReference>
<dbReference type="Gene3D" id="3.30.460.10">
    <property type="entry name" value="Beta Polymerase, domain 2"/>
    <property type="match status" value="1"/>
</dbReference>